<accession>A0A843UZG5</accession>
<dbReference type="GO" id="GO:0005615">
    <property type="term" value="C:extracellular space"/>
    <property type="evidence" value="ECO:0007669"/>
    <property type="project" value="TreeGrafter"/>
</dbReference>
<reference evidence="3" key="1">
    <citation type="submission" date="2017-07" db="EMBL/GenBank/DDBJ databases">
        <title>Taro Niue Genome Assembly and Annotation.</title>
        <authorList>
            <person name="Atibalentja N."/>
            <person name="Keating K."/>
            <person name="Fields C.J."/>
        </authorList>
    </citation>
    <scope>NUCLEOTIDE SEQUENCE</scope>
    <source>
        <strain evidence="3">Niue_2</strain>
        <tissue evidence="3">Leaf</tissue>
    </source>
</reference>
<comment type="caution">
    <text evidence="3">The sequence shown here is derived from an EMBL/GenBank/DDBJ whole genome shotgun (WGS) entry which is preliminary data.</text>
</comment>
<evidence type="ECO:0000313" key="3">
    <source>
        <dbReference type="EMBL" id="MQL84949.1"/>
    </source>
</evidence>
<dbReference type="PANTHER" id="PTHR36313:SF2">
    <property type="match status" value="1"/>
</dbReference>
<sequence length="157" mass="16709">MAPVSVTAGFLLGVLVLSVVLRHSVADARPAAEIAEFSSNVDGVFLEGSLGHQDDPRALTATTTAVKSKMLRGRKMASEESGNVVKKREGMKVKGEWKNVAGTRTFAASCADREGEGELDVECELSGRGQPSGVNFVDFIPFSSDYRGAKTHPPKNN</sequence>
<proteinExistence type="predicted"/>
<gene>
    <name evidence="3" type="ORF">Taro_017468</name>
</gene>
<protein>
    <submittedName>
        <fullName evidence="3">Uncharacterized protein</fullName>
    </submittedName>
</protein>
<dbReference type="PANTHER" id="PTHR36313">
    <property type="entry name" value="ROOT MERISTEM GROWTH FACTOR 2"/>
    <property type="match status" value="1"/>
</dbReference>
<dbReference type="EMBL" id="NMUH01000797">
    <property type="protein sequence ID" value="MQL84949.1"/>
    <property type="molecule type" value="Genomic_DNA"/>
</dbReference>
<feature type="signal peptide" evidence="2">
    <location>
        <begin position="1"/>
        <end position="26"/>
    </location>
</feature>
<dbReference type="GO" id="GO:0010628">
    <property type="term" value="P:positive regulation of gene expression"/>
    <property type="evidence" value="ECO:0007669"/>
    <property type="project" value="TreeGrafter"/>
</dbReference>
<evidence type="ECO:0000256" key="1">
    <source>
        <dbReference type="SAM" id="MobiDB-lite"/>
    </source>
</evidence>
<dbReference type="GO" id="GO:0008083">
    <property type="term" value="F:growth factor activity"/>
    <property type="evidence" value="ECO:0007669"/>
    <property type="project" value="InterPro"/>
</dbReference>
<dbReference type="GO" id="GO:0030154">
    <property type="term" value="P:cell differentiation"/>
    <property type="evidence" value="ECO:0007669"/>
    <property type="project" value="TreeGrafter"/>
</dbReference>
<dbReference type="AlphaFoldDB" id="A0A843UZG5"/>
<name>A0A843UZG5_COLES</name>
<dbReference type="Proteomes" id="UP000652761">
    <property type="component" value="Unassembled WGS sequence"/>
</dbReference>
<keyword evidence="4" id="KW-1185">Reference proteome</keyword>
<evidence type="ECO:0000256" key="2">
    <source>
        <dbReference type="SAM" id="SignalP"/>
    </source>
</evidence>
<dbReference type="GO" id="GO:0010082">
    <property type="term" value="P:regulation of root meristem growth"/>
    <property type="evidence" value="ECO:0007669"/>
    <property type="project" value="InterPro"/>
</dbReference>
<keyword evidence="2" id="KW-0732">Signal</keyword>
<feature type="region of interest" description="Disordered" evidence="1">
    <location>
        <begin position="69"/>
        <end position="89"/>
    </location>
</feature>
<organism evidence="3 4">
    <name type="scientific">Colocasia esculenta</name>
    <name type="common">Wild taro</name>
    <name type="synonym">Arum esculentum</name>
    <dbReference type="NCBI Taxonomy" id="4460"/>
    <lineage>
        <taxon>Eukaryota</taxon>
        <taxon>Viridiplantae</taxon>
        <taxon>Streptophyta</taxon>
        <taxon>Embryophyta</taxon>
        <taxon>Tracheophyta</taxon>
        <taxon>Spermatophyta</taxon>
        <taxon>Magnoliopsida</taxon>
        <taxon>Liliopsida</taxon>
        <taxon>Araceae</taxon>
        <taxon>Aroideae</taxon>
        <taxon>Colocasieae</taxon>
        <taxon>Colocasia</taxon>
    </lineage>
</organism>
<evidence type="ECO:0000313" key="4">
    <source>
        <dbReference type="Proteomes" id="UP000652761"/>
    </source>
</evidence>
<dbReference type="InterPro" id="IPR038804">
    <property type="entry name" value="RGF3"/>
</dbReference>
<dbReference type="OrthoDB" id="769713at2759"/>
<dbReference type="GO" id="GO:0008284">
    <property type="term" value="P:positive regulation of cell population proliferation"/>
    <property type="evidence" value="ECO:0007669"/>
    <property type="project" value="TreeGrafter"/>
</dbReference>
<feature type="chain" id="PRO_5033055327" evidence="2">
    <location>
        <begin position="27"/>
        <end position="157"/>
    </location>
</feature>